<sequence length="230" mass="25769">MSSINPNQRLSVMGNKRLNKALETEAQQVSDQRDSIVESDVWGLKERKRLDRPCVDWSKGEKRNVKISQVNDRPDGSTHNHAEALSAAGLFQSLLFQSSSSHDSHGNGGEESVDAVIEMRKRLIWSADNKGAEQPREHGESIGGREPTRYLAEESTIHADKQSNATLEEFQLTDPQYGQLTIRVKKQDSCWILELVTESMAQKKGIQQFASIIEAGLKTRLSVDLRIQIS</sequence>
<comment type="caution">
    <text evidence="1">The sequence shown here is derived from an EMBL/GenBank/DDBJ whole genome shotgun (WGS) entry which is preliminary data.</text>
</comment>
<dbReference type="RefSeq" id="WP_256763218.1">
    <property type="nucleotide sequence ID" value="NZ_JANIGO010000001.1"/>
</dbReference>
<reference evidence="1 2" key="1">
    <citation type="submission" date="2022-07" db="EMBL/GenBank/DDBJ databases">
        <authorList>
            <person name="Xamxidin M."/>
            <person name="Wu M."/>
        </authorList>
    </citation>
    <scope>NUCLEOTIDE SEQUENCE [LARGE SCALE GENOMIC DNA]</scope>
    <source>
        <strain evidence="1 2">NBRC 111650</strain>
    </source>
</reference>
<dbReference type="Proteomes" id="UP001204142">
    <property type="component" value="Unassembled WGS sequence"/>
</dbReference>
<protein>
    <submittedName>
        <fullName evidence="1">Uncharacterized protein</fullName>
    </submittedName>
</protein>
<dbReference type="EMBL" id="JANIGO010000001">
    <property type="protein sequence ID" value="MCQ8895539.1"/>
    <property type="molecule type" value="Genomic_DNA"/>
</dbReference>
<evidence type="ECO:0000313" key="2">
    <source>
        <dbReference type="Proteomes" id="UP001204142"/>
    </source>
</evidence>
<organism evidence="1 2">
    <name type="scientific">Limnobacter humi</name>
    <dbReference type="NCBI Taxonomy" id="1778671"/>
    <lineage>
        <taxon>Bacteria</taxon>
        <taxon>Pseudomonadati</taxon>
        <taxon>Pseudomonadota</taxon>
        <taxon>Betaproteobacteria</taxon>
        <taxon>Burkholderiales</taxon>
        <taxon>Burkholderiaceae</taxon>
        <taxon>Limnobacter</taxon>
    </lineage>
</organism>
<proteinExistence type="predicted"/>
<keyword evidence="2" id="KW-1185">Reference proteome</keyword>
<accession>A0ABT1WGI5</accession>
<name>A0ABT1WGI5_9BURK</name>
<gene>
    <name evidence="1" type="ORF">NQT62_03670</name>
</gene>
<evidence type="ECO:0000313" key="1">
    <source>
        <dbReference type="EMBL" id="MCQ8895539.1"/>
    </source>
</evidence>